<sequence length="450" mass="49876">MKIKFLGAAGTVTGSCYQLTSESEESILIDCGLFQGPDYIEKYNYAPFESDASSLTGIILTHAHLDHCGRLPILLNKGFKEAVWMTRPTCDLAEISLFDSAKINNKDSGKRALYTKDDVSRLLEHVKTVEYNTVFSAGCFSITFYDAGHILGSASIEIIDESSRGKTRKIIFSGDLGNTPQDLIRPTQLIASGDVVVMESTYGDRAHPEENPSEIIRSEINTVEKSGGVLLIPAFSIERSQEVLHRIFHLRKEGKINGSTRIYFDSPMAQKATEVFEKYKEYYNPELTSDFKENNPFHFPELITSQNRGDSGNISLFTGPKIIIAGSGMMNGGRILSHALNYLPLSSTRLLFVGYQSDGTLGREILRGQKSIDIEGNSIYIHASISQTQAMSSHADYPKLLSWLRNITGARKVFLTHGEENSRASLSGKIKKDLKISGVVLPTLNQEVWI</sequence>
<dbReference type="Gene3D" id="3.60.15.10">
    <property type="entry name" value="Ribonuclease Z/Hydroxyacylglutathione hydrolase-like"/>
    <property type="match status" value="1"/>
</dbReference>
<dbReference type="InterPro" id="IPR036866">
    <property type="entry name" value="RibonucZ/Hydroxyglut_hydro"/>
</dbReference>
<dbReference type="Pfam" id="PF10996">
    <property type="entry name" value="Beta-Casp"/>
    <property type="match status" value="1"/>
</dbReference>
<dbReference type="GO" id="GO:0004521">
    <property type="term" value="F:RNA endonuclease activity"/>
    <property type="evidence" value="ECO:0007669"/>
    <property type="project" value="TreeGrafter"/>
</dbReference>
<dbReference type="PANTHER" id="PTHR11203">
    <property type="entry name" value="CLEAVAGE AND POLYADENYLATION SPECIFICITY FACTOR FAMILY MEMBER"/>
    <property type="match status" value="1"/>
</dbReference>
<dbReference type="PANTHER" id="PTHR11203:SF37">
    <property type="entry name" value="INTEGRATOR COMPLEX SUBUNIT 11"/>
    <property type="match status" value="1"/>
</dbReference>
<dbReference type="STRING" id="1798382.A3D77_04110"/>
<keyword evidence="1" id="KW-0378">Hydrolase</keyword>
<dbReference type="SMART" id="SM01027">
    <property type="entry name" value="Beta-Casp"/>
    <property type="match status" value="1"/>
</dbReference>
<protein>
    <recommendedName>
        <fullName evidence="6">MBL fold metallo-hydrolase</fullName>
    </recommendedName>
</protein>
<dbReference type="EMBL" id="MFJL01000043">
    <property type="protein sequence ID" value="OGG12673.1"/>
    <property type="molecule type" value="Genomic_DNA"/>
</dbReference>
<proteinExistence type="predicted"/>
<dbReference type="Gene3D" id="3.40.50.10890">
    <property type="match status" value="1"/>
</dbReference>
<dbReference type="SMART" id="SM00849">
    <property type="entry name" value="Lactamase_B"/>
    <property type="match status" value="1"/>
</dbReference>
<dbReference type="InterPro" id="IPR022712">
    <property type="entry name" value="Beta_Casp"/>
</dbReference>
<dbReference type="InterPro" id="IPR011108">
    <property type="entry name" value="RMMBL"/>
</dbReference>
<evidence type="ECO:0000256" key="1">
    <source>
        <dbReference type="ARBA" id="ARBA00022801"/>
    </source>
</evidence>
<dbReference type="GO" id="GO:0016787">
    <property type="term" value="F:hydrolase activity"/>
    <property type="evidence" value="ECO:0007669"/>
    <property type="project" value="UniProtKB-KW"/>
</dbReference>
<dbReference type="SUPFAM" id="SSF56281">
    <property type="entry name" value="Metallo-hydrolase/oxidoreductase"/>
    <property type="match status" value="1"/>
</dbReference>
<gene>
    <name evidence="4" type="ORF">A3D77_04110</name>
</gene>
<reference evidence="4 5" key="1">
    <citation type="journal article" date="2016" name="Nat. Commun.">
        <title>Thousands of microbial genomes shed light on interconnected biogeochemical processes in an aquifer system.</title>
        <authorList>
            <person name="Anantharaman K."/>
            <person name="Brown C.T."/>
            <person name="Hug L.A."/>
            <person name="Sharon I."/>
            <person name="Castelle C.J."/>
            <person name="Probst A.J."/>
            <person name="Thomas B.C."/>
            <person name="Singh A."/>
            <person name="Wilkins M.J."/>
            <person name="Karaoz U."/>
            <person name="Brodie E.L."/>
            <person name="Williams K.H."/>
            <person name="Hubbard S.S."/>
            <person name="Banfield J.F."/>
        </authorList>
    </citation>
    <scope>NUCLEOTIDE SEQUENCE [LARGE SCALE GENOMIC DNA]</scope>
</reference>
<feature type="domain" description="Beta-Casp" evidence="3">
    <location>
        <begin position="240"/>
        <end position="365"/>
    </location>
</feature>
<comment type="caution">
    <text evidence="4">The sequence shown here is derived from an EMBL/GenBank/DDBJ whole genome shotgun (WGS) entry which is preliminary data.</text>
</comment>
<dbReference type="InterPro" id="IPR050698">
    <property type="entry name" value="MBL"/>
</dbReference>
<evidence type="ECO:0000259" key="2">
    <source>
        <dbReference type="SMART" id="SM00849"/>
    </source>
</evidence>
<evidence type="ECO:0000259" key="3">
    <source>
        <dbReference type="SMART" id="SM01027"/>
    </source>
</evidence>
<dbReference type="AlphaFoldDB" id="A0A1F5ZJZ4"/>
<feature type="domain" description="Metallo-beta-lactamase" evidence="2">
    <location>
        <begin position="13"/>
        <end position="219"/>
    </location>
</feature>
<organism evidence="4 5">
    <name type="scientific">Candidatus Gottesmanbacteria bacterium RIFCSPHIGHO2_02_FULL_39_11</name>
    <dbReference type="NCBI Taxonomy" id="1798382"/>
    <lineage>
        <taxon>Bacteria</taxon>
        <taxon>Candidatus Gottesmaniibacteriota</taxon>
    </lineage>
</organism>
<dbReference type="Proteomes" id="UP000176923">
    <property type="component" value="Unassembled WGS sequence"/>
</dbReference>
<dbReference type="InterPro" id="IPR001279">
    <property type="entry name" value="Metallo-B-lactamas"/>
</dbReference>
<accession>A0A1F5ZJZ4</accession>
<dbReference type="Pfam" id="PF07521">
    <property type="entry name" value="RMMBL"/>
    <property type="match status" value="1"/>
</dbReference>
<name>A0A1F5ZJZ4_9BACT</name>
<evidence type="ECO:0008006" key="6">
    <source>
        <dbReference type="Google" id="ProtNLM"/>
    </source>
</evidence>
<dbReference type="PROSITE" id="PS51257">
    <property type="entry name" value="PROKAR_LIPOPROTEIN"/>
    <property type="match status" value="1"/>
</dbReference>
<dbReference type="Pfam" id="PF16661">
    <property type="entry name" value="Lactamase_B_6"/>
    <property type="match status" value="1"/>
</dbReference>
<evidence type="ECO:0000313" key="4">
    <source>
        <dbReference type="EMBL" id="OGG12673.1"/>
    </source>
</evidence>
<evidence type="ECO:0000313" key="5">
    <source>
        <dbReference type="Proteomes" id="UP000176923"/>
    </source>
</evidence>
<dbReference type="CDD" id="cd16295">
    <property type="entry name" value="TTHA0252-CPSF-like_MBL-fold"/>
    <property type="match status" value="1"/>
</dbReference>